<feature type="chain" id="PRO_5009619083" evidence="1">
    <location>
        <begin position="24"/>
        <end position="61"/>
    </location>
</feature>
<organism evidence="2 3">
    <name type="scientific">Clunio marinus</name>
    <dbReference type="NCBI Taxonomy" id="568069"/>
    <lineage>
        <taxon>Eukaryota</taxon>
        <taxon>Metazoa</taxon>
        <taxon>Ecdysozoa</taxon>
        <taxon>Arthropoda</taxon>
        <taxon>Hexapoda</taxon>
        <taxon>Insecta</taxon>
        <taxon>Pterygota</taxon>
        <taxon>Neoptera</taxon>
        <taxon>Endopterygota</taxon>
        <taxon>Diptera</taxon>
        <taxon>Nematocera</taxon>
        <taxon>Chironomoidea</taxon>
        <taxon>Chironomidae</taxon>
        <taxon>Clunio</taxon>
    </lineage>
</organism>
<dbReference type="EMBL" id="CVRI01000035">
    <property type="protein sequence ID" value="CRK92771.1"/>
    <property type="molecule type" value="Genomic_DNA"/>
</dbReference>
<evidence type="ECO:0000256" key="1">
    <source>
        <dbReference type="SAM" id="SignalP"/>
    </source>
</evidence>
<gene>
    <name evidence="2" type="ORF">CLUMA_CG006399</name>
</gene>
<name>A0A1J1HXS3_9DIPT</name>
<evidence type="ECO:0000313" key="3">
    <source>
        <dbReference type="Proteomes" id="UP000183832"/>
    </source>
</evidence>
<accession>A0A1J1HXS3</accession>
<dbReference type="Proteomes" id="UP000183832">
    <property type="component" value="Unassembled WGS sequence"/>
</dbReference>
<keyword evidence="1" id="KW-0732">Signal</keyword>
<reference evidence="2 3" key="1">
    <citation type="submission" date="2015-04" db="EMBL/GenBank/DDBJ databases">
        <authorList>
            <person name="Syromyatnikov M.Y."/>
            <person name="Popov V.N."/>
        </authorList>
    </citation>
    <scope>NUCLEOTIDE SEQUENCE [LARGE SCALE GENOMIC DNA]</scope>
</reference>
<sequence length="61" mass="7215">MVGLTLMNIFSLFELVIFPNLHSRFYSQGKYYFKESSKTKQTTDFRESTIPQTDYKPDLVI</sequence>
<dbReference type="AlphaFoldDB" id="A0A1J1HXS3"/>
<feature type="signal peptide" evidence="1">
    <location>
        <begin position="1"/>
        <end position="23"/>
    </location>
</feature>
<keyword evidence="3" id="KW-1185">Reference proteome</keyword>
<proteinExistence type="predicted"/>
<evidence type="ECO:0000313" key="2">
    <source>
        <dbReference type="EMBL" id="CRK92771.1"/>
    </source>
</evidence>
<protein>
    <submittedName>
        <fullName evidence="2">CLUMA_CG006399, isoform A</fullName>
    </submittedName>
</protein>